<keyword evidence="2" id="KW-1185">Reference proteome</keyword>
<evidence type="ECO:0000313" key="2">
    <source>
        <dbReference type="Proteomes" id="UP000750502"/>
    </source>
</evidence>
<proteinExistence type="predicted"/>
<organism evidence="1 2">
    <name type="scientific">Fusarium xylarioides</name>
    <dbReference type="NCBI Taxonomy" id="221167"/>
    <lineage>
        <taxon>Eukaryota</taxon>
        <taxon>Fungi</taxon>
        <taxon>Dikarya</taxon>
        <taxon>Ascomycota</taxon>
        <taxon>Pezizomycotina</taxon>
        <taxon>Sordariomycetes</taxon>
        <taxon>Hypocreomycetidae</taxon>
        <taxon>Hypocreales</taxon>
        <taxon>Nectriaceae</taxon>
        <taxon>Fusarium</taxon>
        <taxon>Fusarium fujikuroi species complex</taxon>
    </lineage>
</organism>
<evidence type="ECO:0000313" key="1">
    <source>
        <dbReference type="EMBL" id="KAG5758574.1"/>
    </source>
</evidence>
<dbReference type="OrthoDB" id="1577640at2759"/>
<gene>
    <name evidence="1" type="ORF">H9Q72_013294</name>
</gene>
<dbReference type="EMBL" id="JADFTT010000798">
    <property type="protein sequence ID" value="KAG5758574.1"/>
    <property type="molecule type" value="Genomic_DNA"/>
</dbReference>
<sequence>MGDPLSAASGVAGLISLGLTVCDGLHTYFGAIRARKDDIASAIQSLALLKFHVFAVQSSASKLGHRHSPAIDGLQLSLINCETQLKCLDSLLDELMPFEYQSRAKEIWRRQKLIARYPFDRKKLVQVEEYLSRANSTMSNFIQALNLDINIRMMDSLDAFKVSLQALDVNTQTTLKTIATRLEAIGPGVETSTTEPAIVNSSSVVLHQVAVGPAERNTSLNLKEASLEDLTKARFKPGYLQNAELERRLCNKLAMMDCTCGVSNGQFSRRPASHMYRFWGGLTVSRQGDACLGYFRYEEESKSSDMVDAICKMLTYLADIGVPITASNFSQSNVLTLSIKTFHNFWILPRIHKMIVNHDPGYYSADVAHSGRLSAGLDYENGERWVRHLTVLCDHPEICEDIGFSELFLAAIEKDSGRLRKILARQGYALDISETDLYGRNILHVSSNWPDGLRLLLQRQDVLPLLDMTVGPFPSLKPLDYALFYSRVSCNGPNQWTNYNNYTYSATVQLLLEADCNVTVGYGRPETLTGCSLKARKLFFAHLKDRRQRLQNIATSILPKETLRKYGVAENSLPDKTATMLWNELQNSSPFKDKHTLANSAVVDDWLNTDKRK</sequence>
<dbReference type="AlphaFoldDB" id="A0A9P7HFG5"/>
<reference evidence="1" key="1">
    <citation type="journal article" date="2020" name="bioRxiv">
        <title>Historical genomics reveals the evolutionary mechanisms behind multiple outbreaks of the host-specific coffee wilt pathogen Fusarium xylarioides.</title>
        <authorList>
            <person name="Peck D."/>
            <person name="Nowell R.W."/>
            <person name="Flood J."/>
            <person name="Ryan M.J."/>
            <person name="Barraclough T.G."/>
        </authorList>
    </citation>
    <scope>NUCLEOTIDE SEQUENCE</scope>
    <source>
        <strain evidence="1">IMI 127659i</strain>
    </source>
</reference>
<evidence type="ECO:0008006" key="3">
    <source>
        <dbReference type="Google" id="ProtNLM"/>
    </source>
</evidence>
<comment type="caution">
    <text evidence="1">The sequence shown here is derived from an EMBL/GenBank/DDBJ whole genome shotgun (WGS) entry which is preliminary data.</text>
</comment>
<dbReference type="Proteomes" id="UP000750502">
    <property type="component" value="Unassembled WGS sequence"/>
</dbReference>
<accession>A0A9P7HFG5</accession>
<reference evidence="1" key="2">
    <citation type="submission" date="2020-10" db="EMBL/GenBank/DDBJ databases">
        <authorList>
            <person name="Peck L.D."/>
            <person name="Nowell R.W."/>
            <person name="Flood J."/>
            <person name="Ryan M.J."/>
            <person name="Barraclough T.G."/>
        </authorList>
    </citation>
    <scope>NUCLEOTIDE SEQUENCE</scope>
    <source>
        <strain evidence="1">IMI 127659i</strain>
    </source>
</reference>
<protein>
    <recommendedName>
        <fullName evidence="3">Fungal N-terminal domain-containing protein</fullName>
    </recommendedName>
</protein>
<name>A0A9P7HFG5_9HYPO</name>